<protein>
    <submittedName>
        <fullName evidence="1">Uncharacterized protein</fullName>
    </submittedName>
</protein>
<accession>A0ACB8X3M4</accession>
<keyword evidence="2" id="KW-1185">Reference proteome</keyword>
<organism evidence="1 2">
    <name type="scientific">Scortum barcoo</name>
    <name type="common">barcoo grunter</name>
    <dbReference type="NCBI Taxonomy" id="214431"/>
    <lineage>
        <taxon>Eukaryota</taxon>
        <taxon>Metazoa</taxon>
        <taxon>Chordata</taxon>
        <taxon>Craniata</taxon>
        <taxon>Vertebrata</taxon>
        <taxon>Euteleostomi</taxon>
        <taxon>Actinopterygii</taxon>
        <taxon>Neopterygii</taxon>
        <taxon>Teleostei</taxon>
        <taxon>Neoteleostei</taxon>
        <taxon>Acanthomorphata</taxon>
        <taxon>Eupercaria</taxon>
        <taxon>Centrarchiformes</taxon>
        <taxon>Terapontoidei</taxon>
        <taxon>Terapontidae</taxon>
        <taxon>Scortum</taxon>
    </lineage>
</organism>
<dbReference type="Proteomes" id="UP000831701">
    <property type="component" value="Chromosome 3"/>
</dbReference>
<evidence type="ECO:0000313" key="2">
    <source>
        <dbReference type="Proteomes" id="UP000831701"/>
    </source>
</evidence>
<dbReference type="EMBL" id="CM041533">
    <property type="protein sequence ID" value="KAI3374711.1"/>
    <property type="molecule type" value="Genomic_DNA"/>
</dbReference>
<sequence length="943" mass="104599">MSGWGTVGPTLWPAAQEHRRELCSLRSCSPCTRPNFQYNSELCHVQKFMDDTAIVGCIRSGQEDEYRELIKDLVTWCDSNHLLLNTMMDDKLDWTANTDALCRKGQSRLYFLRRLASFNICKKLLQIFYQSVVASALLYAVVCWGGLKRRRTQRALNKLMNCLWFLSVLSVLGLWLWEEPGEAMTLSSALLHQVSGGGADGGGAGRVHSHHRRRRSWVWNQFFVLEEYTGDEPLYVGKLHSDVDKGNGQVRYILNGEGAMSIFTIDENTGDIHATKRLDREQQAYYILRAQARDRKTNLPVEPESQFIIKVQDINDNEPRFLDGPYIARVAEMSPVGTSVVTVVATDADDPTYGNSARLVYSIMQGQPYFSVEPRTGVVRTALPDMDREVTDHYLLVVQAKDMIGQMGGLSGTTSVTVMLTDINDNPPRFPRTVVAKIKALDLDVGSNAEMDYRILDGDGLGTFRIITDPDTQEGLVTLYKTLDFETKSSYTLRVEVSNRYVDTRFVSAGPLSDVATVRLLVENTDEPPVFSSSVSQMVISEAAAVGTDVGSVSAQDPDATNSPVRYSIDRKSDEECYFNIDSSSGVITTARPLDREMISLHNISVLATESLDRSQVGTAVVLVSVTDVNDNAPSFAIEYETFVCENSEPGQIIETLSAVDPDEPENGHHFLFSTPKAAGDLNFTLRDNKDNTASVLTRRGGFLQRDQLVHLLPVVISDGSSPALSSTNTLSVTVCACDVNGNHRFCGPGGSPLLMVGLSTIATAAVLTSILTLLGVVLVTFAVRHRRKEPLMMDDERDIRENIVCYDDEGGGEEDTEAFDMLALRHLNKTKQTCQVPDMNLPALLTQTVAYRMDENRLFQEFIRSRLQEADLDVASPPYDSLQTYAFEGSGSAAESLSSLNSLDSFNSLESEQNYDFLREWGLRFRKLADLYGHQEGEGVAL</sequence>
<gene>
    <name evidence="1" type="ORF">L3Q82_021022</name>
</gene>
<comment type="caution">
    <text evidence="1">The sequence shown here is derived from an EMBL/GenBank/DDBJ whole genome shotgun (WGS) entry which is preliminary data.</text>
</comment>
<evidence type="ECO:0000313" key="1">
    <source>
        <dbReference type="EMBL" id="KAI3374711.1"/>
    </source>
</evidence>
<reference evidence="1" key="1">
    <citation type="submission" date="2022-04" db="EMBL/GenBank/DDBJ databases">
        <title>Jade perch genome.</title>
        <authorList>
            <person name="Chao B."/>
        </authorList>
    </citation>
    <scope>NUCLEOTIDE SEQUENCE</scope>
    <source>
        <strain evidence="1">CB-2022</strain>
    </source>
</reference>
<name>A0ACB8X3M4_9TELE</name>
<proteinExistence type="predicted"/>